<evidence type="ECO:0000259" key="3">
    <source>
        <dbReference type="PROSITE" id="PS50157"/>
    </source>
</evidence>
<feature type="compositionally biased region" description="Basic residues" evidence="2">
    <location>
        <begin position="1670"/>
        <end position="1686"/>
    </location>
</feature>
<evidence type="ECO:0000313" key="5">
    <source>
        <dbReference type="Proteomes" id="UP000292052"/>
    </source>
</evidence>
<feature type="compositionally biased region" description="Basic residues" evidence="2">
    <location>
        <begin position="2469"/>
        <end position="2483"/>
    </location>
</feature>
<organism evidence="4 5">
    <name type="scientific">Asbolus verrucosus</name>
    <name type="common">Desert ironclad beetle</name>
    <dbReference type="NCBI Taxonomy" id="1661398"/>
    <lineage>
        <taxon>Eukaryota</taxon>
        <taxon>Metazoa</taxon>
        <taxon>Ecdysozoa</taxon>
        <taxon>Arthropoda</taxon>
        <taxon>Hexapoda</taxon>
        <taxon>Insecta</taxon>
        <taxon>Pterygota</taxon>
        <taxon>Neoptera</taxon>
        <taxon>Endopterygota</taxon>
        <taxon>Coleoptera</taxon>
        <taxon>Polyphaga</taxon>
        <taxon>Cucujiformia</taxon>
        <taxon>Tenebrionidae</taxon>
        <taxon>Pimeliinae</taxon>
        <taxon>Asbolus</taxon>
    </lineage>
</organism>
<accession>A0A482W451</accession>
<feature type="compositionally biased region" description="Basic and acidic residues" evidence="2">
    <location>
        <begin position="2591"/>
        <end position="2607"/>
    </location>
</feature>
<name>A0A482W451_ASBVE</name>
<sequence>MVNSSSLGCEENGNRKASCIQTNSFHSETQSSSPITASSATQSRNDFMRTADINLLCKTDAVEPTPSKTDSDGSMTISYNSVIFPDGINGVEADKTKKSFFCSVPLEKVQTILSTYTSFRCDGDSVKICRKVLCLYCDRTFVNVNLRQKHIERCHSAKQLRRVSLRKHQNCLTSTPCIYCDKFTSTTHTLKELFEHLIVSHSNKYFGCLSCEDRYYDFSHLTDHNALCHNLRTLNQETPTVFEDNGGTLNATQPECQKIQENFFLETTRSKQQKTKFENKLFTVNPRKLPGKLKTDVVETKKTTNVKNLRGKKFSVKSSRIIIKRSKRLQAKLNGVQQKKHTKEVDKKDKNSKYEQAFSTKLNEKSAKSSNSVNPYPEFDNFFQVKKITDHSIDNLKISSLTFDDVFDKAFFNRIKCNIQENLLHHIDGKLFKNEESESRISNFEKNSNVSQEVQNLNAENYGCELSLNAIAPTTLLLSSQFGEDPESQIEYGSKPSKKKAQIKKDEVHYKYFTRRKYQASILERKENRDLSKLDMWTQYIIKNRQQKVLDDKKSPKEILDYFSGEEYKNLMKREELNRILDRRGPFEDLREEVSKKAALDKLNGETENCINDDSLVEVGELLNDILNNVFELTKKETCLSVQNYSKDVTHFDEDYVAEIPSYLNLRRTSSLPSDSEIDKSDKIALICSSQETENFELPSNRVRGKNEKVELTGEWARSRIYVCAACGLKLQNIKQFLEHKSTSHQYVWVQHYEFVGNQSELYRHLSIPVLGKVGVLEKLVQCKMWKRSDARSCTKCGKQCNSLGELHRHILECGGDWTWMLVRKKYKYRPFGAKSRRKRRGLVKRIYTQKTEPSEKKMYKKSFDLPRQKASDADTIQRMLANLPPKRTTRKIICLKDGFSTSRNKQVKATKQSKFKCGKLIHGKGKEQNKNTTTRYKRTNKNQQNNYRRSLRCLNKVLTSRILDTNSSLLVRKKYKKKMKKQDTKAAGIHINKKTNEPTAVSVKKAVNTNNSPVLVNKEATLPEQLKSKRSSPRIEKLLEFNCVRKTLMDTMNVKRFFPVKKKKRIEDSKPVHEKKSATKRKVTETQDKKVIKQNIEEIKNSLQNVKSLRKRKRESKSVESSMTNKPKVKKKAVDGKAEASDKKRNLRNRLTVAKADAAANSSCEQDDCTQTKLLPFLEEIVTKDELAVELLPTPSEPIIPLEDKEKSCNLPLPAEDQEKQNKINLPITEDENMKYENIVTGANVNNCTNVIVEKNKKKIRKPARGLNDCIAMLTNKLNKNLEDSSANVMSICSYQSNSIDEESKKSEHILKSIVNKSEQIEPILPDLNETKAEIGKEEVDDVVESSNENKKENCVSVNCKQIGGETSLLENETILTEHKLTESDSEDEIPLSTLLKEDQCSLITDSDNNQNASAECDDVGKNVVENNVTITEKTSPQTVNQENTVDLNLLIDTNGAEEALNGRTSGFGCFASHEIKSNDFDEVKELRRSKRNSKKIASYNEIDLVDPLLDDLDRCKGISSIIKETTKNLFLDKPPKNNQKHSHKKIKNDSKDMKLSGDELFDLLKAKPDENVLSKPTNSFFNNFDEISNEFTNDNFDVLEDILEKSIAVIEENLTEKVVNLPSNSLEIQKQILNESASDSEAKTEPALDSGVKAESPLKKNESNSSRSKTKKKSKNSKHRKYQRRLLGEEIENKLNTIEKNGNFNDFENISKDSFNNNSVDNSRLQCNKINKVDPVQRCESDKNKVNYCEICNKFFCRVESLTKHKRTLTHISKLSELEAREAALKAKENELNENDRLVEVIEMADSRRNLNLLDILETIETTDCKQSSPFTVDMNNSNLKLADIINDVLNKPVLKKSADKHSFSNIIENSNGMQSEMKRYKSLAERKSFESENRPVKKSVDYFEPEISNTAGTILEKQITLLENIIENRSNLSYIDDLTITSSQSVNENISADHGLNITFPRQDDSIHAYPDQCGLDNNLMKSNLEEESFLKPSQYEEISEDSNLRNYDEQKSRKALNRDEELFLECCSLLKSGSEISNYSKKSTNAGKDLNNLEMKRCDEPEWLQNGCLSQKESDKAGEYFSDNSRVTTPLGDNFSQDESNSATISSHWNMNLKNKTYSGEFDLKDKNFTSFEKVFSSDGPTEDVFSSGQNSEEAPHMTVSSFDDAIRVRLDATDAETEERNATNLEDYYEEKKIELIADNKKMLTKGAMKVFEGLKVSIPTEDLNMAKILTCSPPVKKSISTDFTETKPAESINISRLERKSGLKRKKKVTTKSSQSKKPYNPGKASKIHDIYDFEETQDNSDVFTRPDFRSFRNNHEKSRKIEKPMDSDNDNSQDAVSVDAFSSSTSSVSELVPNQVKSKTQQNITKKKCMIMGRIFKNAVKSRIIDENIRNIPIIDNAKLVEDFVLSCPEPAINHLEKSKMTEEEMNMAFDKLVNSDSNNELKQIVTESCSSNEKNGNKNNYNKKKSKSKNKKRSHTYSDSSDDEFKLQKSSKKRIKKKNNKIEDNCINLEQELKECIGVASRKSQRKCTSGKQNVLIEYWSSDESLLETELDSKMLETAILVDKSDYHLSKEAPSKFPEMAKFDEKSDCEEDARTNEKQTHKRVKSSSSTYALNRRKRAAVNPLYHWSSSSEDESRDLIEIKPIRDEIDDDEDRPIQHGWIVGDSPKKLVTMLAQAK</sequence>
<feature type="region of interest" description="Disordered" evidence="2">
    <location>
        <begin position="2266"/>
        <end position="2295"/>
    </location>
</feature>
<keyword evidence="5" id="KW-1185">Reference proteome</keyword>
<feature type="region of interest" description="Disordered" evidence="2">
    <location>
        <begin position="2591"/>
        <end position="2618"/>
    </location>
</feature>
<feature type="compositionally biased region" description="Low complexity" evidence="2">
    <location>
        <begin position="2456"/>
        <end position="2468"/>
    </location>
</feature>
<feature type="region of interest" description="Disordered" evidence="2">
    <location>
        <begin position="1637"/>
        <end position="1688"/>
    </location>
</feature>
<reference evidence="4 5" key="1">
    <citation type="submission" date="2017-03" db="EMBL/GenBank/DDBJ databases">
        <title>Genome of the blue death feigning beetle - Asbolus verrucosus.</title>
        <authorList>
            <person name="Rider S.D."/>
        </authorList>
    </citation>
    <scope>NUCLEOTIDE SEQUENCE [LARGE SCALE GENOMIC DNA]</scope>
    <source>
        <strain evidence="4">Butters</strain>
        <tissue evidence="4">Head and leg muscle</tissue>
    </source>
</reference>
<evidence type="ECO:0000313" key="4">
    <source>
        <dbReference type="EMBL" id="RZC39519.1"/>
    </source>
</evidence>
<proteinExistence type="predicted"/>
<gene>
    <name evidence="4" type="ORF">BDFB_003193</name>
</gene>
<keyword evidence="1" id="KW-0479">Metal-binding</keyword>
<dbReference type="Proteomes" id="UP000292052">
    <property type="component" value="Unassembled WGS sequence"/>
</dbReference>
<feature type="region of interest" description="Disordered" evidence="2">
    <location>
        <begin position="335"/>
        <end position="372"/>
    </location>
</feature>
<dbReference type="EMBL" id="QDEB01033715">
    <property type="protein sequence ID" value="RZC39519.1"/>
    <property type="molecule type" value="Genomic_DNA"/>
</dbReference>
<dbReference type="PROSITE" id="PS50157">
    <property type="entry name" value="ZINC_FINGER_C2H2_2"/>
    <property type="match status" value="1"/>
</dbReference>
<feature type="domain" description="C2H2-type" evidence="3">
    <location>
        <begin position="1749"/>
        <end position="1778"/>
    </location>
</feature>
<evidence type="ECO:0000256" key="2">
    <source>
        <dbReference type="SAM" id="MobiDB-lite"/>
    </source>
</evidence>
<feature type="compositionally biased region" description="Basic and acidic residues" evidence="2">
    <location>
        <begin position="2311"/>
        <end position="2333"/>
    </location>
</feature>
<keyword evidence="1" id="KW-0862">Zinc</keyword>
<keyword evidence="1" id="KW-0863">Zinc-finger</keyword>
<dbReference type="SMART" id="SM00355">
    <property type="entry name" value="ZnF_C2H2"/>
    <property type="match status" value="6"/>
</dbReference>
<dbReference type="OrthoDB" id="6382392at2759"/>
<protein>
    <submittedName>
        <fullName evidence="4">Microtubule-associated protein futsch</fullName>
    </submittedName>
</protein>
<dbReference type="STRING" id="1661398.A0A482W451"/>
<dbReference type="PROSITE" id="PS00028">
    <property type="entry name" value="ZINC_FINGER_C2H2_1"/>
    <property type="match status" value="4"/>
</dbReference>
<evidence type="ECO:0000256" key="1">
    <source>
        <dbReference type="PROSITE-ProRule" id="PRU00042"/>
    </source>
</evidence>
<feature type="region of interest" description="Disordered" evidence="2">
    <location>
        <begin position="2310"/>
        <end position="2347"/>
    </location>
</feature>
<dbReference type="InterPro" id="IPR013087">
    <property type="entry name" value="Znf_C2H2_type"/>
</dbReference>
<feature type="compositionally biased region" description="Basic and acidic residues" evidence="2">
    <location>
        <begin position="1133"/>
        <end position="1145"/>
    </location>
</feature>
<feature type="region of interest" description="Disordered" evidence="2">
    <location>
        <begin position="2455"/>
        <end position="2504"/>
    </location>
</feature>
<feature type="region of interest" description="Disordered" evidence="2">
    <location>
        <begin position="1104"/>
        <end position="1149"/>
    </location>
</feature>
<dbReference type="GO" id="GO:0008270">
    <property type="term" value="F:zinc ion binding"/>
    <property type="evidence" value="ECO:0007669"/>
    <property type="project" value="UniProtKB-KW"/>
</dbReference>
<feature type="compositionally biased region" description="Basic and acidic residues" evidence="2">
    <location>
        <begin position="343"/>
        <end position="353"/>
    </location>
</feature>
<comment type="caution">
    <text evidence="4">The sequence shown here is derived from an EMBL/GenBank/DDBJ whole genome shotgun (WGS) entry which is preliminary data.</text>
</comment>
<feature type="non-terminal residue" evidence="4">
    <location>
        <position position="2685"/>
    </location>
</feature>
<feature type="region of interest" description="Disordered" evidence="2">
    <location>
        <begin position="1066"/>
        <end position="1088"/>
    </location>
</feature>